<dbReference type="PANTHER" id="PTHR43853">
    <property type="entry name" value="3-KETOACYL-COA THIOLASE, PEROXISOMAL"/>
    <property type="match status" value="1"/>
</dbReference>
<dbReference type="GO" id="GO:0010124">
    <property type="term" value="P:phenylacetate catabolic process"/>
    <property type="evidence" value="ECO:0007669"/>
    <property type="project" value="TreeGrafter"/>
</dbReference>
<dbReference type="SUPFAM" id="SSF53901">
    <property type="entry name" value="Thiolase-like"/>
    <property type="match status" value="2"/>
</dbReference>
<organism evidence="13 14">
    <name type="scientific">Homoserinimonas hongtaonis</name>
    <dbReference type="NCBI Taxonomy" id="2079791"/>
    <lineage>
        <taxon>Bacteria</taxon>
        <taxon>Bacillati</taxon>
        <taxon>Actinomycetota</taxon>
        <taxon>Actinomycetes</taxon>
        <taxon>Micrococcales</taxon>
        <taxon>Microbacteriaceae</taxon>
        <taxon>Homoserinimonas</taxon>
    </lineage>
</organism>
<evidence type="ECO:0000256" key="2">
    <source>
        <dbReference type="ARBA" id="ARBA00010982"/>
    </source>
</evidence>
<protein>
    <submittedName>
        <fullName evidence="13">Acetyl-CoA C-acyltransferase</fullName>
    </submittedName>
</protein>
<dbReference type="Gene3D" id="3.40.47.10">
    <property type="match status" value="1"/>
</dbReference>
<dbReference type="RefSeq" id="WP_108997878.1">
    <property type="nucleotide sequence ID" value="NZ_QEEX01000001.1"/>
</dbReference>
<dbReference type="InterPro" id="IPR002155">
    <property type="entry name" value="Thiolase"/>
</dbReference>
<evidence type="ECO:0000256" key="8">
    <source>
        <dbReference type="ARBA" id="ARBA00023315"/>
    </source>
</evidence>
<reference evidence="14" key="1">
    <citation type="submission" date="2018-04" db="EMBL/GenBank/DDBJ databases">
        <authorList>
            <person name="Liu S."/>
            <person name="Wang Z."/>
            <person name="Li J."/>
        </authorList>
    </citation>
    <scope>NUCLEOTIDE SEQUENCE [LARGE SCALE GENOMIC DNA]</scope>
    <source>
        <strain evidence="14">S1194</strain>
    </source>
</reference>
<dbReference type="NCBIfam" id="TIGR01930">
    <property type="entry name" value="AcCoA-C-Actrans"/>
    <property type="match status" value="1"/>
</dbReference>
<dbReference type="Proteomes" id="UP000244978">
    <property type="component" value="Unassembled WGS sequence"/>
</dbReference>
<dbReference type="GO" id="GO:0003988">
    <property type="term" value="F:acetyl-CoA C-acyltransferase activity"/>
    <property type="evidence" value="ECO:0007669"/>
    <property type="project" value="TreeGrafter"/>
</dbReference>
<dbReference type="EMBL" id="QEEX01000001">
    <property type="protein sequence ID" value="PWB98098.1"/>
    <property type="molecule type" value="Genomic_DNA"/>
</dbReference>
<dbReference type="FunFam" id="3.40.47.10:FF:000010">
    <property type="entry name" value="Acetyl-CoA acetyltransferase (Thiolase)"/>
    <property type="match status" value="1"/>
</dbReference>
<evidence type="ECO:0000256" key="5">
    <source>
        <dbReference type="ARBA" id="ARBA00022946"/>
    </source>
</evidence>
<evidence type="ECO:0000259" key="12">
    <source>
        <dbReference type="Pfam" id="PF02803"/>
    </source>
</evidence>
<evidence type="ECO:0000256" key="3">
    <source>
        <dbReference type="ARBA" id="ARBA00022679"/>
    </source>
</evidence>
<keyword evidence="4" id="KW-0276">Fatty acid metabolism</keyword>
<dbReference type="InterPro" id="IPR050215">
    <property type="entry name" value="Thiolase-like_sf_Thiolase"/>
</dbReference>
<proteinExistence type="inferred from homology"/>
<feature type="active site" description="Proton acceptor" evidence="9">
    <location>
        <position position="391"/>
    </location>
</feature>
<evidence type="ECO:0000259" key="11">
    <source>
        <dbReference type="Pfam" id="PF00108"/>
    </source>
</evidence>
<keyword evidence="14" id="KW-1185">Reference proteome</keyword>
<dbReference type="InterPro" id="IPR020613">
    <property type="entry name" value="Thiolase_CS"/>
</dbReference>
<dbReference type="Pfam" id="PF00108">
    <property type="entry name" value="Thiolase_N"/>
    <property type="match status" value="1"/>
</dbReference>
<evidence type="ECO:0000256" key="7">
    <source>
        <dbReference type="ARBA" id="ARBA00023140"/>
    </source>
</evidence>
<comment type="subcellular location">
    <subcellularLocation>
        <location evidence="1">Peroxisome</location>
    </subcellularLocation>
</comment>
<keyword evidence="3 10" id="KW-0808">Transferase</keyword>
<dbReference type="Pfam" id="PF02803">
    <property type="entry name" value="Thiolase_C"/>
    <property type="match status" value="1"/>
</dbReference>
<dbReference type="PANTHER" id="PTHR43853:SF8">
    <property type="entry name" value="3-KETOACYL-COA THIOLASE, PEROXISOMAL"/>
    <property type="match status" value="1"/>
</dbReference>
<name>A0A2U1T2L4_9MICO</name>
<dbReference type="PROSITE" id="PS00737">
    <property type="entry name" value="THIOLASE_2"/>
    <property type="match status" value="1"/>
</dbReference>
<dbReference type="CDD" id="cd00751">
    <property type="entry name" value="thiolase"/>
    <property type="match status" value="1"/>
</dbReference>
<feature type="domain" description="Thiolase N-terminal" evidence="11">
    <location>
        <begin position="5"/>
        <end position="273"/>
    </location>
</feature>
<keyword evidence="7" id="KW-0576">Peroxisome</keyword>
<evidence type="ECO:0000256" key="9">
    <source>
        <dbReference type="PIRSR" id="PIRSR000429-1"/>
    </source>
</evidence>
<gene>
    <name evidence="13" type="ORF">DF220_09865</name>
</gene>
<dbReference type="InterPro" id="IPR020616">
    <property type="entry name" value="Thiolase_N"/>
</dbReference>
<evidence type="ECO:0000256" key="4">
    <source>
        <dbReference type="ARBA" id="ARBA00022832"/>
    </source>
</evidence>
<keyword evidence="5" id="KW-0809">Transit peptide</keyword>
<evidence type="ECO:0000256" key="10">
    <source>
        <dbReference type="RuleBase" id="RU003557"/>
    </source>
</evidence>
<feature type="active site" description="Acyl-thioester intermediate" evidence="9">
    <location>
        <position position="90"/>
    </location>
</feature>
<feature type="active site" description="Proton acceptor" evidence="9">
    <location>
        <position position="361"/>
    </location>
</feature>
<dbReference type="GO" id="GO:0006635">
    <property type="term" value="P:fatty acid beta-oxidation"/>
    <property type="evidence" value="ECO:0007669"/>
    <property type="project" value="TreeGrafter"/>
</dbReference>
<dbReference type="InterPro" id="IPR020617">
    <property type="entry name" value="Thiolase_C"/>
</dbReference>
<dbReference type="InterPro" id="IPR016039">
    <property type="entry name" value="Thiolase-like"/>
</dbReference>
<sequence>MREAVIVSTARTPIGRAYRGAFNDTQGQALAGHAIAAAVERAGVDGAEIDDVVLGVALQEGSTGMNVARQAALRAGLPTTVPGQTLDRQCSSGLMAISIAAKEIIVDGMQVAVGGGVESISLVQNEHLNRYRVTDPWLKQHHPDIYMPMLETAEIVANRYGVSRDAQDEYALESQRRTAAAQAAGLFNDEIVPFSGSMLVQDKATGEISSRDFTLSKDEGNRPETTLEGLSSLRTVLSDGAEFANGFVNPHATITAGNASQLSDGASAAVLMEAGEASRRGLQPLGIYRGIAVAGVDPEEMGIGPVYAVPKLLKQHGLTVDDIGLWELNEAFASQTLYCRDALGIDPEKYNVNGGAISIGHPYGMSGARMVGHALIEGKRRGAKYVVVTMCIGGGQGAAGLFEVA</sequence>
<keyword evidence="8 10" id="KW-0012">Acyltransferase</keyword>
<evidence type="ECO:0000256" key="6">
    <source>
        <dbReference type="ARBA" id="ARBA00023098"/>
    </source>
</evidence>
<keyword evidence="6" id="KW-0443">Lipid metabolism</keyword>
<comment type="similarity">
    <text evidence="2 10">Belongs to the thiolase-like superfamily. Thiolase family.</text>
</comment>
<evidence type="ECO:0000313" key="13">
    <source>
        <dbReference type="EMBL" id="PWB98098.1"/>
    </source>
</evidence>
<dbReference type="AlphaFoldDB" id="A0A2U1T2L4"/>
<accession>A0A2U1T2L4</accession>
<evidence type="ECO:0000313" key="14">
    <source>
        <dbReference type="Proteomes" id="UP000244978"/>
    </source>
</evidence>
<dbReference type="NCBIfam" id="NF005494">
    <property type="entry name" value="PRK07108.1"/>
    <property type="match status" value="1"/>
</dbReference>
<dbReference type="PIRSF" id="PIRSF000429">
    <property type="entry name" value="Ac-CoA_Ac_transf"/>
    <property type="match status" value="1"/>
</dbReference>
<evidence type="ECO:0000256" key="1">
    <source>
        <dbReference type="ARBA" id="ARBA00004275"/>
    </source>
</evidence>
<dbReference type="GO" id="GO:0005737">
    <property type="term" value="C:cytoplasm"/>
    <property type="evidence" value="ECO:0007669"/>
    <property type="project" value="UniProtKB-ARBA"/>
</dbReference>
<feature type="domain" description="Thiolase C-terminal" evidence="12">
    <location>
        <begin position="283"/>
        <end position="403"/>
    </location>
</feature>
<comment type="caution">
    <text evidence="13">The sequence shown here is derived from an EMBL/GenBank/DDBJ whole genome shotgun (WGS) entry which is preliminary data.</text>
</comment>